<reference evidence="3" key="1">
    <citation type="journal article" date="2023" name="Plant J.">
        <title>The genome of the king protea, Protea cynaroides.</title>
        <authorList>
            <person name="Chang J."/>
            <person name="Duong T.A."/>
            <person name="Schoeman C."/>
            <person name="Ma X."/>
            <person name="Roodt D."/>
            <person name="Barker N."/>
            <person name="Li Z."/>
            <person name="Van de Peer Y."/>
            <person name="Mizrachi E."/>
        </authorList>
    </citation>
    <scope>NUCLEOTIDE SEQUENCE</scope>
    <source>
        <tissue evidence="3">Young leaves</tissue>
    </source>
</reference>
<evidence type="ECO:0008006" key="5">
    <source>
        <dbReference type="Google" id="ProtNLM"/>
    </source>
</evidence>
<feature type="domain" description="GAG-pre-integrase" evidence="1">
    <location>
        <begin position="128"/>
        <end position="166"/>
    </location>
</feature>
<dbReference type="AlphaFoldDB" id="A0A9Q0R169"/>
<keyword evidence="4" id="KW-1185">Reference proteome</keyword>
<sequence length="173" mass="19144">MDHYSPGCCSHHVTENDSLFSEVRQHNGERVIVTVNNSTYLVAKEGAVKIGIDDTNVKLDDVYHVPGLTKNLVSVSQITNSRKYVLFGPNEVKVLDNVKNIAANVVFTGEKKGSLFVMSVGEAYVKRTSQTDSATIWHARLGHLGYQMLQQISSKKLMDGLPTLKDVHENVIC</sequence>
<dbReference type="InterPro" id="IPR025724">
    <property type="entry name" value="GAG-pre-integrase_dom"/>
</dbReference>
<evidence type="ECO:0000313" key="3">
    <source>
        <dbReference type="EMBL" id="KAJ4979588.1"/>
    </source>
</evidence>
<gene>
    <name evidence="3" type="ORF">NE237_010368</name>
</gene>
<dbReference type="OrthoDB" id="1432996at2759"/>
<protein>
    <recommendedName>
        <fullName evidence="5">GAG-pre-integrase domain-containing protein</fullName>
    </recommendedName>
</protein>
<evidence type="ECO:0000313" key="4">
    <source>
        <dbReference type="Proteomes" id="UP001141806"/>
    </source>
</evidence>
<dbReference type="Proteomes" id="UP001141806">
    <property type="component" value="Unassembled WGS sequence"/>
</dbReference>
<evidence type="ECO:0000259" key="1">
    <source>
        <dbReference type="Pfam" id="PF13976"/>
    </source>
</evidence>
<comment type="caution">
    <text evidence="3">The sequence shown here is derived from an EMBL/GenBank/DDBJ whole genome shotgun (WGS) entry which is preliminary data.</text>
</comment>
<organism evidence="3 4">
    <name type="scientific">Protea cynaroides</name>
    <dbReference type="NCBI Taxonomy" id="273540"/>
    <lineage>
        <taxon>Eukaryota</taxon>
        <taxon>Viridiplantae</taxon>
        <taxon>Streptophyta</taxon>
        <taxon>Embryophyta</taxon>
        <taxon>Tracheophyta</taxon>
        <taxon>Spermatophyta</taxon>
        <taxon>Magnoliopsida</taxon>
        <taxon>Proteales</taxon>
        <taxon>Proteaceae</taxon>
        <taxon>Protea</taxon>
    </lineage>
</organism>
<dbReference type="Pfam" id="PF13976">
    <property type="entry name" value="gag_pre-integrs"/>
    <property type="match status" value="1"/>
</dbReference>
<name>A0A9Q0R169_9MAGN</name>
<dbReference type="Pfam" id="PF22936">
    <property type="entry name" value="Pol_BBD"/>
    <property type="match status" value="1"/>
</dbReference>
<accession>A0A9Q0R169</accession>
<feature type="domain" description="Retrovirus-related Pol polyprotein from transposon TNT 1-94-like beta-barrel" evidence="2">
    <location>
        <begin position="9"/>
        <end position="81"/>
    </location>
</feature>
<dbReference type="EMBL" id="JAMYWD010000002">
    <property type="protein sequence ID" value="KAJ4979588.1"/>
    <property type="molecule type" value="Genomic_DNA"/>
</dbReference>
<dbReference type="InterPro" id="IPR054722">
    <property type="entry name" value="PolX-like_BBD"/>
</dbReference>
<evidence type="ECO:0000259" key="2">
    <source>
        <dbReference type="Pfam" id="PF22936"/>
    </source>
</evidence>
<proteinExistence type="predicted"/>